<sequence>MDHRELRFKLPADLPNHIYATVAHAMFSVLDVAGIADVCSVLIDDGASDADLNEAFDRHSEFYPWGAS</sequence>
<gene>
    <name evidence="1" type="ORF">F4560_008606</name>
</gene>
<comment type="caution">
    <text evidence="1">The sequence shown here is derived from an EMBL/GenBank/DDBJ whole genome shotgun (WGS) entry which is preliminary data.</text>
</comment>
<dbReference type="RefSeq" id="WP_184928693.1">
    <property type="nucleotide sequence ID" value="NZ_JACHMO010000001.1"/>
</dbReference>
<name>A0A7W9HVN3_9PSEU</name>
<proteinExistence type="predicted"/>
<dbReference type="AlphaFoldDB" id="A0A7W9HVN3"/>
<accession>A0A7W9HVN3</accession>
<dbReference type="EMBL" id="JACHMO010000001">
    <property type="protein sequence ID" value="MBB5808838.1"/>
    <property type="molecule type" value="Genomic_DNA"/>
</dbReference>
<protein>
    <submittedName>
        <fullName evidence="1">Uncharacterized protein</fullName>
    </submittedName>
</protein>
<evidence type="ECO:0000313" key="2">
    <source>
        <dbReference type="Proteomes" id="UP000552097"/>
    </source>
</evidence>
<keyword evidence="2" id="KW-1185">Reference proteome</keyword>
<dbReference type="Proteomes" id="UP000552097">
    <property type="component" value="Unassembled WGS sequence"/>
</dbReference>
<evidence type="ECO:0000313" key="1">
    <source>
        <dbReference type="EMBL" id="MBB5808838.1"/>
    </source>
</evidence>
<organism evidence="1 2">
    <name type="scientific">Saccharothrix ecbatanensis</name>
    <dbReference type="NCBI Taxonomy" id="1105145"/>
    <lineage>
        <taxon>Bacteria</taxon>
        <taxon>Bacillati</taxon>
        <taxon>Actinomycetota</taxon>
        <taxon>Actinomycetes</taxon>
        <taxon>Pseudonocardiales</taxon>
        <taxon>Pseudonocardiaceae</taxon>
        <taxon>Saccharothrix</taxon>
    </lineage>
</organism>
<reference evidence="1 2" key="1">
    <citation type="submission" date="2020-08" db="EMBL/GenBank/DDBJ databases">
        <title>Sequencing the genomes of 1000 actinobacteria strains.</title>
        <authorList>
            <person name="Klenk H.-P."/>
        </authorList>
    </citation>
    <scope>NUCLEOTIDE SEQUENCE [LARGE SCALE GENOMIC DNA]</scope>
    <source>
        <strain evidence="1 2">DSM 45486</strain>
    </source>
</reference>